<dbReference type="CDD" id="cd11660">
    <property type="entry name" value="SANT_TRF"/>
    <property type="match status" value="1"/>
</dbReference>
<evidence type="ECO:0000256" key="4">
    <source>
        <dbReference type="SAM" id="MobiDB-lite"/>
    </source>
</evidence>
<dbReference type="InterPro" id="IPR001005">
    <property type="entry name" value="SANT/Myb"/>
</dbReference>
<keyword evidence="3" id="KW-0131">Cell cycle</keyword>
<dbReference type="InterPro" id="IPR013867">
    <property type="entry name" value="Telomere_rpt-bd_fac_dimer_dom"/>
</dbReference>
<dbReference type="InterPro" id="IPR017930">
    <property type="entry name" value="Myb_dom"/>
</dbReference>
<reference evidence="7 8" key="1">
    <citation type="journal article" date="2013" name="BMC Genomics">
        <title>Genomics-driven discovery of the pneumocandin biosynthetic gene cluster in the fungus Glarea lozoyensis.</title>
        <authorList>
            <person name="Chen L."/>
            <person name="Yue Q."/>
            <person name="Zhang X."/>
            <person name="Xiang M."/>
            <person name="Wang C."/>
            <person name="Li S."/>
            <person name="Che Y."/>
            <person name="Ortiz-Lopez F.J."/>
            <person name="Bills G.F."/>
            <person name="Liu X."/>
            <person name="An Z."/>
        </authorList>
    </citation>
    <scope>NUCLEOTIDE SEQUENCE [LARGE SCALE GENOMIC DNA]</scope>
    <source>
        <strain evidence="8">ATCC 20868 / MF5171</strain>
    </source>
</reference>
<feature type="compositionally biased region" description="Basic and acidic residues" evidence="4">
    <location>
        <begin position="31"/>
        <end position="60"/>
    </location>
</feature>
<dbReference type="InterPro" id="IPR052833">
    <property type="entry name" value="Telomeric_DNA-bd_trans-reg"/>
</dbReference>
<dbReference type="OMA" id="IQEQQIH"/>
<evidence type="ECO:0000259" key="5">
    <source>
        <dbReference type="PROSITE" id="PS50090"/>
    </source>
</evidence>
<keyword evidence="8" id="KW-1185">Reference proteome</keyword>
<keyword evidence="1" id="KW-0238">DNA-binding</keyword>
<dbReference type="GeneID" id="19460621"/>
<keyword evidence="2" id="KW-0539">Nucleus</keyword>
<accession>S3D0U3</accession>
<evidence type="ECO:0000256" key="2">
    <source>
        <dbReference type="ARBA" id="ARBA00023242"/>
    </source>
</evidence>
<feature type="region of interest" description="Disordered" evidence="4">
    <location>
        <begin position="22"/>
        <end position="104"/>
    </location>
</feature>
<dbReference type="SMART" id="SM00717">
    <property type="entry name" value="SANT"/>
    <property type="match status" value="1"/>
</dbReference>
<dbReference type="RefSeq" id="XP_008086970.1">
    <property type="nucleotide sequence ID" value="XM_008088779.1"/>
</dbReference>
<dbReference type="PROSITE" id="PS50090">
    <property type="entry name" value="MYB_LIKE"/>
    <property type="match status" value="1"/>
</dbReference>
<evidence type="ECO:0000256" key="3">
    <source>
        <dbReference type="ARBA" id="ARBA00023306"/>
    </source>
</evidence>
<dbReference type="Pfam" id="PF08558">
    <property type="entry name" value="TRF"/>
    <property type="match status" value="1"/>
</dbReference>
<evidence type="ECO:0000256" key="1">
    <source>
        <dbReference type="ARBA" id="ARBA00023125"/>
    </source>
</evidence>
<feature type="region of interest" description="Disordered" evidence="4">
    <location>
        <begin position="450"/>
        <end position="471"/>
    </location>
</feature>
<dbReference type="eggNOG" id="ENOG502QRT9">
    <property type="taxonomic scope" value="Eukaryota"/>
</dbReference>
<feature type="compositionally biased region" description="Low complexity" evidence="4">
    <location>
        <begin position="408"/>
        <end position="424"/>
    </location>
</feature>
<sequence length="627" mass="69259">METPDVKPNFFVHDATPYQAAAASMYATQPVEKRQRTPDREQDTSSKRQKIENPSEHADFDLEALLAQATAGATLPSASRNDHHVPKPPSPIPQRRESIPTPAESTPYDPSLYMWVLSLPLLENLSIQLLSILAQTPYSETINNISTIESDHGQAFATLKSLFSKTKEIYSKENVFLSADELGFTDVKQRSIIRNTNMATFVAGVFGGQDVGFYELNHWFLNTFTPENETMDANACNLCTNLKTQMYLSALGEEDNEKTKEEILEDLFPSDLSSILLARHPGVQLSDSETKFVSDCRARKEYLLSVPADADSIQTLSEQYPWEDFLSDLSTHINQQYEGLLGPYMQKHDLPTPVGPIKPGNKPVESIEGTQDSSLVNNSLMASADLAAQEALLSISAGHVASQNEDVQQPPQQSTTPNQSFPPQYGSGNIPYHTQSAPTQVLYNLARQAAVAKSNPGNSRQPGPPSQRRPWTTEEENALMAGLDRVKGPHWSQILALYGDKGTINDILADRSQVQLKDKARNLKLFFLKSRIEVPYYLQSVTGELKTRAPSQAARKEAEEKAASEKLDEQAHFNGMMTLGVADHHDPINHNAGESPEQFHVTEPVAPNPPQVSDDVNLAQQLLASEG</sequence>
<dbReference type="GO" id="GO:0003691">
    <property type="term" value="F:double-stranded telomeric DNA binding"/>
    <property type="evidence" value="ECO:0007669"/>
    <property type="project" value="TreeGrafter"/>
</dbReference>
<organism evidence="7 8">
    <name type="scientific">Glarea lozoyensis (strain ATCC 20868 / MF5171)</name>
    <dbReference type="NCBI Taxonomy" id="1116229"/>
    <lineage>
        <taxon>Eukaryota</taxon>
        <taxon>Fungi</taxon>
        <taxon>Dikarya</taxon>
        <taxon>Ascomycota</taxon>
        <taxon>Pezizomycotina</taxon>
        <taxon>Leotiomycetes</taxon>
        <taxon>Helotiales</taxon>
        <taxon>Helotiaceae</taxon>
        <taxon>Glarea</taxon>
    </lineage>
</organism>
<feature type="compositionally biased region" description="Low complexity" evidence="4">
    <location>
        <begin position="63"/>
        <end position="75"/>
    </location>
</feature>
<dbReference type="GO" id="GO:0042803">
    <property type="term" value="F:protein homodimerization activity"/>
    <property type="evidence" value="ECO:0007669"/>
    <property type="project" value="InterPro"/>
</dbReference>
<dbReference type="AlphaFoldDB" id="S3D0U3"/>
<feature type="region of interest" description="Disordered" evidence="4">
    <location>
        <begin position="401"/>
        <end position="433"/>
    </location>
</feature>
<feature type="region of interest" description="Disordered" evidence="4">
    <location>
        <begin position="585"/>
        <end position="613"/>
    </location>
</feature>
<evidence type="ECO:0000313" key="7">
    <source>
        <dbReference type="EMBL" id="EPE25651.1"/>
    </source>
</evidence>
<dbReference type="PANTHER" id="PTHR47807">
    <property type="entry name" value="PROTEIN TBF1"/>
    <property type="match status" value="1"/>
</dbReference>
<proteinExistence type="predicted"/>
<feature type="domain" description="HTH myb-type" evidence="6">
    <location>
        <begin position="463"/>
        <end position="528"/>
    </location>
</feature>
<evidence type="ECO:0000313" key="8">
    <source>
        <dbReference type="Proteomes" id="UP000016922"/>
    </source>
</evidence>
<evidence type="ECO:0000259" key="6">
    <source>
        <dbReference type="PROSITE" id="PS51294"/>
    </source>
</evidence>
<dbReference type="KEGG" id="glz:GLAREA_01563"/>
<dbReference type="OrthoDB" id="3366990at2759"/>
<dbReference type="EMBL" id="KE145371">
    <property type="protein sequence ID" value="EPE25651.1"/>
    <property type="molecule type" value="Genomic_DNA"/>
</dbReference>
<dbReference type="HOGENOM" id="CLU_008791_1_1_1"/>
<dbReference type="Proteomes" id="UP000016922">
    <property type="component" value="Unassembled WGS sequence"/>
</dbReference>
<dbReference type="FunFam" id="1.10.10.60:FF:000137">
    <property type="entry name" value="MYB DNA binding protein"/>
    <property type="match status" value="1"/>
</dbReference>
<name>S3D0U3_GLAL2</name>
<dbReference type="InterPro" id="IPR009057">
    <property type="entry name" value="Homeodomain-like_sf"/>
</dbReference>
<dbReference type="Gene3D" id="1.10.10.60">
    <property type="entry name" value="Homeodomain-like"/>
    <property type="match status" value="1"/>
</dbReference>
<gene>
    <name evidence="7" type="ORF">GLAREA_01563</name>
</gene>
<feature type="domain" description="Myb-like" evidence="5">
    <location>
        <begin position="463"/>
        <end position="524"/>
    </location>
</feature>
<dbReference type="PANTHER" id="PTHR47807:SF1">
    <property type="entry name" value="PROTEIN TBF1"/>
    <property type="match status" value="1"/>
</dbReference>
<dbReference type="GO" id="GO:0010833">
    <property type="term" value="P:telomere maintenance via telomere lengthening"/>
    <property type="evidence" value="ECO:0007669"/>
    <property type="project" value="TreeGrafter"/>
</dbReference>
<protein>
    <submittedName>
        <fullName evidence="7">Homeo</fullName>
    </submittedName>
</protein>
<dbReference type="PROSITE" id="PS51294">
    <property type="entry name" value="HTH_MYB"/>
    <property type="match status" value="1"/>
</dbReference>
<dbReference type="SUPFAM" id="SSF46689">
    <property type="entry name" value="Homeodomain-like"/>
    <property type="match status" value="1"/>
</dbReference>